<evidence type="ECO:0000313" key="2">
    <source>
        <dbReference type="EMBL" id="MEY8000219.1"/>
    </source>
</evidence>
<protein>
    <recommendedName>
        <fullName evidence="4">Histidine kinase</fullName>
    </recommendedName>
</protein>
<keyword evidence="1" id="KW-0472">Membrane</keyword>
<sequence>MDKNKLKLLLVMVFLIEIALLLVIFKHILFNNIALVKNIFFVGVIITSVILYNVIMNAIFNLLAEGEKENEYESHAEWYI</sequence>
<feature type="transmembrane region" description="Helical" evidence="1">
    <location>
        <begin position="40"/>
        <end position="64"/>
    </location>
</feature>
<evidence type="ECO:0000313" key="3">
    <source>
        <dbReference type="Proteomes" id="UP001564657"/>
    </source>
</evidence>
<keyword evidence="1" id="KW-1133">Transmembrane helix</keyword>
<keyword evidence="1" id="KW-0812">Transmembrane</keyword>
<accession>A0ABV4BN67</accession>
<organism evidence="2 3">
    <name type="scientific">Clostridium moutaii</name>
    <dbReference type="NCBI Taxonomy" id="3240932"/>
    <lineage>
        <taxon>Bacteria</taxon>
        <taxon>Bacillati</taxon>
        <taxon>Bacillota</taxon>
        <taxon>Clostridia</taxon>
        <taxon>Eubacteriales</taxon>
        <taxon>Clostridiaceae</taxon>
        <taxon>Clostridium</taxon>
    </lineage>
</organism>
<dbReference type="EMBL" id="JBGEWD010000006">
    <property type="protein sequence ID" value="MEY8000219.1"/>
    <property type="molecule type" value="Genomic_DNA"/>
</dbReference>
<reference evidence="2 3" key="1">
    <citation type="submission" date="2024-08" db="EMBL/GenBank/DDBJ databases">
        <title>Clostridium lapicellarii sp. nov., and Clostridium renhuaiense sp. nov., two species isolated from the mud in a fermentation cellar used for producing sauce-flavour Chinese liquors.</title>
        <authorList>
            <person name="Yang F."/>
            <person name="Wang H."/>
            <person name="Chen L.Q."/>
            <person name="Zhou N."/>
            <person name="Lu J.J."/>
            <person name="Pu X.X."/>
            <person name="Wan B."/>
            <person name="Wang L."/>
            <person name="Liu S.J."/>
        </authorList>
    </citation>
    <scope>NUCLEOTIDE SEQUENCE [LARGE SCALE GENOMIC DNA]</scope>
    <source>
        <strain evidence="2 3">MT-5</strain>
    </source>
</reference>
<proteinExistence type="predicted"/>
<dbReference type="RefSeq" id="WP_369704103.1">
    <property type="nucleotide sequence ID" value="NZ_JBGEWD010000006.1"/>
</dbReference>
<name>A0ABV4BN67_9CLOT</name>
<dbReference type="Proteomes" id="UP001564657">
    <property type="component" value="Unassembled WGS sequence"/>
</dbReference>
<comment type="caution">
    <text evidence="2">The sequence shown here is derived from an EMBL/GenBank/DDBJ whole genome shotgun (WGS) entry which is preliminary data.</text>
</comment>
<keyword evidence="3" id="KW-1185">Reference proteome</keyword>
<evidence type="ECO:0000256" key="1">
    <source>
        <dbReference type="SAM" id="Phobius"/>
    </source>
</evidence>
<gene>
    <name evidence="2" type="ORF">AB8U03_08415</name>
</gene>
<evidence type="ECO:0008006" key="4">
    <source>
        <dbReference type="Google" id="ProtNLM"/>
    </source>
</evidence>
<feature type="transmembrane region" description="Helical" evidence="1">
    <location>
        <begin position="7"/>
        <end position="28"/>
    </location>
</feature>